<dbReference type="AlphaFoldDB" id="K1RZ97"/>
<evidence type="ECO:0008006" key="2">
    <source>
        <dbReference type="Google" id="ProtNLM"/>
    </source>
</evidence>
<proteinExistence type="predicted"/>
<dbReference type="EMBL" id="AJWZ01010440">
    <property type="protein sequence ID" value="EKC48444.1"/>
    <property type="molecule type" value="Genomic_DNA"/>
</dbReference>
<gene>
    <name evidence="1" type="ORF">OBE_15182</name>
</gene>
<sequence length="376" mass="43953">MISLFKYIEKYGNFNFYEKKFTEVDNVILSALAYIDFNGIVSNNVKEKKTLKDVAASFFTKYTKEDISNNILSIKEAIKVLEKIKDYKRYQDLLLYNYIYEKNEEKQFCAICIKVTKDLVYVSYEGTDELISGWKEDFELSYKFPVPSHIDAVNYLNSSIKWNDKRIIIGGHSKGGNLALIAAMYCNFFIRRKIINVYSNDGPGILEEELKSKNLKRISKKYIHIIPSYSIVGLILNHPNNDKVIKSSKKGILAHDLLTWEVEDDKFIEDSLSNSSIRFKEIIDKWLKEYSNKEKEELTKELFSIFERENITTLLDIKKQKMIGIINLIKESKNMDDKSKNMFKDLLMIVIDEYSDNTKKIIKETVEEGKKILKIK</sequence>
<comment type="caution">
    <text evidence="1">The sequence shown here is derived from an EMBL/GenBank/DDBJ whole genome shotgun (WGS) entry which is preliminary data.</text>
</comment>
<dbReference type="InterPro" id="IPR024499">
    <property type="entry name" value="Mbeg1-like"/>
</dbReference>
<dbReference type="SUPFAM" id="SSF53474">
    <property type="entry name" value="alpha/beta-Hydrolases"/>
    <property type="match status" value="1"/>
</dbReference>
<evidence type="ECO:0000313" key="1">
    <source>
        <dbReference type="EMBL" id="EKC48444.1"/>
    </source>
</evidence>
<dbReference type="Pfam" id="PF11187">
    <property type="entry name" value="Mbeg1-like"/>
    <property type="match status" value="1"/>
</dbReference>
<name>K1RZ97_9ZZZZ</name>
<protein>
    <recommendedName>
        <fullName evidence="2">DUF2974 domain-containing protein</fullName>
    </recommendedName>
</protein>
<accession>K1RZ97</accession>
<dbReference type="Gene3D" id="3.40.50.1820">
    <property type="entry name" value="alpha/beta hydrolase"/>
    <property type="match status" value="1"/>
</dbReference>
<organism evidence="1">
    <name type="scientific">human gut metagenome</name>
    <dbReference type="NCBI Taxonomy" id="408170"/>
    <lineage>
        <taxon>unclassified sequences</taxon>
        <taxon>metagenomes</taxon>
        <taxon>organismal metagenomes</taxon>
    </lineage>
</organism>
<reference evidence="1" key="1">
    <citation type="journal article" date="2013" name="Environ. Microbiol.">
        <title>Microbiota from the distal guts of lean and obese adolescents exhibit partial functional redundancy besides clear differences in community structure.</title>
        <authorList>
            <person name="Ferrer M."/>
            <person name="Ruiz A."/>
            <person name="Lanza F."/>
            <person name="Haange S.B."/>
            <person name="Oberbach A."/>
            <person name="Till H."/>
            <person name="Bargiela R."/>
            <person name="Campoy C."/>
            <person name="Segura M.T."/>
            <person name="Richter M."/>
            <person name="von Bergen M."/>
            <person name="Seifert J."/>
            <person name="Suarez A."/>
        </authorList>
    </citation>
    <scope>NUCLEOTIDE SEQUENCE</scope>
</reference>
<dbReference type="InterPro" id="IPR029058">
    <property type="entry name" value="AB_hydrolase_fold"/>
</dbReference>